<dbReference type="OrthoDB" id="5564877at2759"/>
<keyword evidence="2" id="KW-1185">Reference proteome</keyword>
<accession>A0A1Y1YS41</accession>
<evidence type="ECO:0000313" key="1">
    <source>
        <dbReference type="EMBL" id="ORY00634.1"/>
    </source>
</evidence>
<name>A0A1Y1YS41_9FUNG</name>
<dbReference type="PANTHER" id="PTHR39473:SF1">
    <property type="entry name" value="DINB-LIKE DOMAIN-CONTAINING PROTEIN"/>
    <property type="match status" value="1"/>
</dbReference>
<reference evidence="1 2" key="1">
    <citation type="submission" date="2016-07" db="EMBL/GenBank/DDBJ databases">
        <title>Pervasive Adenine N6-methylation of Active Genes in Fungi.</title>
        <authorList>
            <consortium name="DOE Joint Genome Institute"/>
            <person name="Mondo S.J."/>
            <person name="Dannebaum R.O."/>
            <person name="Kuo R.C."/>
            <person name="Labutti K."/>
            <person name="Haridas S."/>
            <person name="Kuo A."/>
            <person name="Salamov A."/>
            <person name="Ahrendt S.R."/>
            <person name="Lipzen A."/>
            <person name="Sullivan W."/>
            <person name="Andreopoulos W.B."/>
            <person name="Clum A."/>
            <person name="Lindquist E."/>
            <person name="Daum C."/>
            <person name="Ramamoorthy G.K."/>
            <person name="Gryganskyi A."/>
            <person name="Culley D."/>
            <person name="Magnuson J.K."/>
            <person name="James T.Y."/>
            <person name="O'Malley M.A."/>
            <person name="Stajich J.E."/>
            <person name="Spatafora J.W."/>
            <person name="Visel A."/>
            <person name="Grigoriev I.V."/>
        </authorList>
    </citation>
    <scope>NUCLEOTIDE SEQUENCE [LARGE SCALE GENOMIC DNA]</scope>
    <source>
        <strain evidence="1 2">CBS 931.73</strain>
    </source>
</reference>
<protein>
    <recommendedName>
        <fullName evidence="3">DinB-like domain-containing protein</fullName>
    </recommendedName>
</protein>
<evidence type="ECO:0000313" key="2">
    <source>
        <dbReference type="Proteomes" id="UP000193498"/>
    </source>
</evidence>
<evidence type="ECO:0008006" key="3">
    <source>
        <dbReference type="Google" id="ProtNLM"/>
    </source>
</evidence>
<dbReference type="Proteomes" id="UP000193498">
    <property type="component" value="Unassembled WGS sequence"/>
</dbReference>
<dbReference type="AlphaFoldDB" id="A0A1Y1YS41"/>
<gene>
    <name evidence="1" type="ORF">K493DRAFT_312766</name>
</gene>
<comment type="caution">
    <text evidence="1">The sequence shown here is derived from an EMBL/GenBank/DDBJ whole genome shotgun (WGS) entry which is preliminary data.</text>
</comment>
<dbReference type="EMBL" id="MCFE01000080">
    <property type="protein sequence ID" value="ORY00634.1"/>
    <property type="molecule type" value="Genomic_DNA"/>
</dbReference>
<proteinExistence type="predicted"/>
<dbReference type="InParanoid" id="A0A1Y1YS41"/>
<dbReference type="STRING" id="1314790.A0A1Y1YS41"/>
<organism evidence="1 2">
    <name type="scientific">Basidiobolus meristosporus CBS 931.73</name>
    <dbReference type="NCBI Taxonomy" id="1314790"/>
    <lineage>
        <taxon>Eukaryota</taxon>
        <taxon>Fungi</taxon>
        <taxon>Fungi incertae sedis</taxon>
        <taxon>Zoopagomycota</taxon>
        <taxon>Entomophthoromycotina</taxon>
        <taxon>Basidiobolomycetes</taxon>
        <taxon>Basidiobolales</taxon>
        <taxon>Basidiobolaceae</taxon>
        <taxon>Basidiobolus</taxon>
    </lineage>
</organism>
<dbReference type="PANTHER" id="PTHR39473">
    <property type="match status" value="1"/>
</dbReference>
<sequence length="191" mass="21798">MTRIENHSPREADRERELSSVAVDVLEQSKTLLTSLPDGLSFVKESVYVPKSNIAKHVRHIIDHYRLLFASRLETSHTENVAWVVDYDSRERNIAMETNKDVAIQEIERIQAIILNANIPLSTPVQLRALVSCASEEESEFESNYGRELWFCVHHTIHHHALIKAICIEHGIGIPDSFGLAPSTQKYYQKP</sequence>